<name>A0AAV3ZC23_9GAST</name>
<feature type="region of interest" description="Disordered" evidence="1">
    <location>
        <begin position="108"/>
        <end position="127"/>
    </location>
</feature>
<evidence type="ECO:0000313" key="3">
    <source>
        <dbReference type="Proteomes" id="UP000735302"/>
    </source>
</evidence>
<reference evidence="2 3" key="1">
    <citation type="journal article" date="2021" name="Elife">
        <title>Chloroplast acquisition without the gene transfer in kleptoplastic sea slugs, Plakobranchus ocellatus.</title>
        <authorList>
            <person name="Maeda T."/>
            <person name="Takahashi S."/>
            <person name="Yoshida T."/>
            <person name="Shimamura S."/>
            <person name="Takaki Y."/>
            <person name="Nagai Y."/>
            <person name="Toyoda A."/>
            <person name="Suzuki Y."/>
            <person name="Arimoto A."/>
            <person name="Ishii H."/>
            <person name="Satoh N."/>
            <person name="Nishiyama T."/>
            <person name="Hasebe M."/>
            <person name="Maruyama T."/>
            <person name="Minagawa J."/>
            <person name="Obokata J."/>
            <person name="Shigenobu S."/>
        </authorList>
    </citation>
    <scope>NUCLEOTIDE SEQUENCE [LARGE SCALE GENOMIC DNA]</scope>
</reference>
<accession>A0AAV3ZC23</accession>
<feature type="compositionally biased region" description="Basic and acidic residues" evidence="1">
    <location>
        <begin position="46"/>
        <end position="58"/>
    </location>
</feature>
<dbReference type="AlphaFoldDB" id="A0AAV3ZC23"/>
<keyword evidence="3" id="KW-1185">Reference proteome</keyword>
<dbReference type="EMBL" id="BLXT01002217">
    <property type="protein sequence ID" value="GFN92036.1"/>
    <property type="molecule type" value="Genomic_DNA"/>
</dbReference>
<sequence length="127" mass="13787">MAKVLRLAAVFYTGKTFGFGVEPVHKKGDLRLSGPPPGQGAGSGPRTRDKRVPADLRADSPPTPLPLLRSDRLNHVVEKECSTCPSYSWSIFKNLDCGQLLPTDAQRAVGSDSRGEWAGLPLMKKEE</sequence>
<evidence type="ECO:0000313" key="2">
    <source>
        <dbReference type="EMBL" id="GFN92036.1"/>
    </source>
</evidence>
<feature type="region of interest" description="Disordered" evidence="1">
    <location>
        <begin position="25"/>
        <end position="67"/>
    </location>
</feature>
<dbReference type="Proteomes" id="UP000735302">
    <property type="component" value="Unassembled WGS sequence"/>
</dbReference>
<gene>
    <name evidence="2" type="ORF">PoB_001854200</name>
</gene>
<proteinExistence type="predicted"/>
<evidence type="ECO:0000256" key="1">
    <source>
        <dbReference type="SAM" id="MobiDB-lite"/>
    </source>
</evidence>
<organism evidence="2 3">
    <name type="scientific">Plakobranchus ocellatus</name>
    <dbReference type="NCBI Taxonomy" id="259542"/>
    <lineage>
        <taxon>Eukaryota</taxon>
        <taxon>Metazoa</taxon>
        <taxon>Spiralia</taxon>
        <taxon>Lophotrochozoa</taxon>
        <taxon>Mollusca</taxon>
        <taxon>Gastropoda</taxon>
        <taxon>Heterobranchia</taxon>
        <taxon>Euthyneura</taxon>
        <taxon>Panpulmonata</taxon>
        <taxon>Sacoglossa</taxon>
        <taxon>Placobranchoidea</taxon>
        <taxon>Plakobranchidae</taxon>
        <taxon>Plakobranchus</taxon>
    </lineage>
</organism>
<protein>
    <submittedName>
        <fullName evidence="2">Uncharacterized protein</fullName>
    </submittedName>
</protein>
<comment type="caution">
    <text evidence="2">The sequence shown here is derived from an EMBL/GenBank/DDBJ whole genome shotgun (WGS) entry which is preliminary data.</text>
</comment>